<dbReference type="InterPro" id="IPR041078">
    <property type="entry name" value="Plavaka"/>
</dbReference>
<evidence type="ECO:0000313" key="2">
    <source>
        <dbReference type="Proteomes" id="UP001218218"/>
    </source>
</evidence>
<proteinExistence type="predicted"/>
<evidence type="ECO:0008006" key="3">
    <source>
        <dbReference type="Google" id="ProtNLM"/>
    </source>
</evidence>
<name>A0AAD6YX66_9AGAR</name>
<dbReference type="AlphaFoldDB" id="A0AAD6YX66"/>
<organism evidence="1 2">
    <name type="scientific">Mycena albidolilacea</name>
    <dbReference type="NCBI Taxonomy" id="1033008"/>
    <lineage>
        <taxon>Eukaryota</taxon>
        <taxon>Fungi</taxon>
        <taxon>Dikarya</taxon>
        <taxon>Basidiomycota</taxon>
        <taxon>Agaricomycotina</taxon>
        <taxon>Agaricomycetes</taxon>
        <taxon>Agaricomycetidae</taxon>
        <taxon>Agaricales</taxon>
        <taxon>Marasmiineae</taxon>
        <taxon>Mycenaceae</taxon>
        <taxon>Mycena</taxon>
    </lineage>
</organism>
<dbReference type="Proteomes" id="UP001218218">
    <property type="component" value="Unassembled WGS sequence"/>
</dbReference>
<evidence type="ECO:0000313" key="1">
    <source>
        <dbReference type="EMBL" id="KAJ7300529.1"/>
    </source>
</evidence>
<reference evidence="1" key="1">
    <citation type="submission" date="2023-03" db="EMBL/GenBank/DDBJ databases">
        <title>Massive genome expansion in bonnet fungi (Mycena s.s.) driven by repeated elements and novel gene families across ecological guilds.</title>
        <authorList>
            <consortium name="Lawrence Berkeley National Laboratory"/>
            <person name="Harder C.B."/>
            <person name="Miyauchi S."/>
            <person name="Viragh M."/>
            <person name="Kuo A."/>
            <person name="Thoen E."/>
            <person name="Andreopoulos B."/>
            <person name="Lu D."/>
            <person name="Skrede I."/>
            <person name="Drula E."/>
            <person name="Henrissat B."/>
            <person name="Morin E."/>
            <person name="Kohler A."/>
            <person name="Barry K."/>
            <person name="LaButti K."/>
            <person name="Morin E."/>
            <person name="Salamov A."/>
            <person name="Lipzen A."/>
            <person name="Mereny Z."/>
            <person name="Hegedus B."/>
            <person name="Baldrian P."/>
            <person name="Stursova M."/>
            <person name="Weitz H."/>
            <person name="Taylor A."/>
            <person name="Grigoriev I.V."/>
            <person name="Nagy L.G."/>
            <person name="Martin F."/>
            <person name="Kauserud H."/>
        </authorList>
    </citation>
    <scope>NUCLEOTIDE SEQUENCE</scope>
    <source>
        <strain evidence="1">CBHHK002</strain>
    </source>
</reference>
<keyword evidence="2" id="KW-1185">Reference proteome</keyword>
<dbReference type="Pfam" id="PF18759">
    <property type="entry name" value="Plavaka"/>
    <property type="match status" value="1"/>
</dbReference>
<dbReference type="EMBL" id="JARIHO010000163">
    <property type="protein sequence ID" value="KAJ7300529.1"/>
    <property type="molecule type" value="Genomic_DNA"/>
</dbReference>
<gene>
    <name evidence="1" type="ORF">DFH08DRAFT_919254</name>
</gene>
<sequence length="731" mass="85244">MSDFEYTETAVQGLLKPKFIDTQLRGMTGPWSHGHGAITMKDYPDYRRVLTQARASGIQFRKATVQASLWGAEKTYTFFYRDPWEWIRGLVTDPSLAHVTAWKSRRMFYCEDGGRERFITEPWTANRWYEVDMELPTPNPYPNCWLPLHIWLDKGLITKHVKMFPIVLRPLWLPSEIRNASGNGGGVFLGFMVKDPGNPKDRTEKENYEFAQFRREVYQQVLEIIFSSLYERSWRGEVVTCGDDVPRVLYPGFLIESLDFEEAWNFTCCRSGRAKFPCPRCLVSQEMLHCLRRTFEARTSSGMRAVVRRAQNTSSATQKEKILMNHGLHDVVHFMWNFRFSDPYQAVSYDLLHFDESGKWGHHLWPLILDLLEELRLLRQLIPPKSPLIHCCRTLLQFRMMGGLKGMTDSRIEVINNFISTYEYWCTKVSEVYGKNFRFPKQHFVVHAVQDILSKGVLRNATTRTGEGFHQEIAQHYTKTNCREAEGQIAGEDEDQEVVARARLIIDDFFRHLQGEDSGRRIPKSKIPPASRDNHWIFGSALRRGDSRSYEDLYAAGDPVYKSFDPRLRDFLHNAFPSEYLTQEDTIEIEIFRCVYITFQCKDDWTECEDILRCNNNWYNSGPRRPWPRLRTSAFARSLQLPSGRIVDLAIVQTMRKSGWHPRTAWDGCAVYDEEKNFSFLLMDYVIRGALLVLVRPSPPSHSRSRLHFFVDVVDGDMFLRALNATNHVCY</sequence>
<accession>A0AAD6YX66</accession>
<comment type="caution">
    <text evidence="1">The sequence shown here is derived from an EMBL/GenBank/DDBJ whole genome shotgun (WGS) entry which is preliminary data.</text>
</comment>
<protein>
    <recommendedName>
        <fullName evidence="3">Transposase</fullName>
    </recommendedName>
</protein>